<protein>
    <recommendedName>
        <fullName evidence="7">Gypsy retrotransposon integrase-like protein 1</fullName>
    </recommendedName>
</protein>
<dbReference type="GO" id="GO:0015074">
    <property type="term" value="P:DNA integration"/>
    <property type="evidence" value="ECO:0007669"/>
    <property type="project" value="InterPro"/>
</dbReference>
<dbReference type="InterPro" id="IPR001969">
    <property type="entry name" value="Aspartic_peptidase_AS"/>
</dbReference>
<organism evidence="10 11">
    <name type="scientific">Oryzias latipes</name>
    <name type="common">Japanese rice fish</name>
    <name type="synonym">Japanese killifish</name>
    <dbReference type="NCBI Taxonomy" id="8090"/>
    <lineage>
        <taxon>Eukaryota</taxon>
        <taxon>Metazoa</taxon>
        <taxon>Chordata</taxon>
        <taxon>Craniata</taxon>
        <taxon>Vertebrata</taxon>
        <taxon>Euteleostomi</taxon>
        <taxon>Actinopterygii</taxon>
        <taxon>Neopterygii</taxon>
        <taxon>Teleostei</taxon>
        <taxon>Neoteleostei</taxon>
        <taxon>Acanthomorphata</taxon>
        <taxon>Ovalentaria</taxon>
        <taxon>Atherinomorphae</taxon>
        <taxon>Beloniformes</taxon>
        <taxon>Adrianichthyidae</taxon>
        <taxon>Oryziinae</taxon>
        <taxon>Oryzias</taxon>
    </lineage>
</organism>
<dbReference type="InterPro" id="IPR012337">
    <property type="entry name" value="RNaseH-like_sf"/>
</dbReference>
<accession>A0A3P9M6S3</accession>
<sequence>MEPVSKLENHVTDTGLEKLTVGVKIEDKHYEALLDSGSNRTLVRQDSLPGGVMFSEGTIDIYCIHGDRVQYPIAEIELLVEGKPFSLRVGVLEKLPYPVVLGSDLPILAELIAKQSQEVLNCEKCLLAVTRSRSKKEQDMSSNAWRELPFADGDASGFETCSKSKERKMRSQRRQDKVRGTKLTNALSGPAENDTFTLPSNVSKMQKEDPSLKHLFAACVPDSTQVLGPRREVFVVKGDLLYRRSRIGDQLVVPQSLRPTILKLSHSIPWAGHLGQMKTFSRMVPHFYWPNQYADTVKMCQSCPECQLTAPVGKGERAPLVPMPIIDVPFSRIAMDIVGPLERSSAGHKYILVVCDYATRYPEAFPLKRIKARQIVNCLIQLFSRVGIPCEIITDQGTNFTSNLLKDVYRLLGIRGVKTSPYHPQTDGLVERFNKTLKSMLRKFVNDTGSDWDQWLPFLMFAYREVPQASTGFSPFQLMYGHPVRGPLDVLKETWEGPAPQRKCG</sequence>
<dbReference type="GO" id="GO:0003676">
    <property type="term" value="F:nucleic acid binding"/>
    <property type="evidence" value="ECO:0007669"/>
    <property type="project" value="InterPro"/>
</dbReference>
<dbReference type="SUPFAM" id="SSF50630">
    <property type="entry name" value="Acid proteases"/>
    <property type="match status" value="1"/>
</dbReference>
<dbReference type="AlphaFoldDB" id="A0A3P9M6S3"/>
<dbReference type="Gene3D" id="3.30.420.10">
    <property type="entry name" value="Ribonuclease H-like superfamily/Ribonuclease H"/>
    <property type="match status" value="1"/>
</dbReference>
<evidence type="ECO:0000313" key="11">
    <source>
        <dbReference type="Proteomes" id="UP000265180"/>
    </source>
</evidence>
<dbReference type="GO" id="GO:0006508">
    <property type="term" value="P:proteolysis"/>
    <property type="evidence" value="ECO:0007669"/>
    <property type="project" value="InterPro"/>
</dbReference>
<dbReference type="InterPro" id="IPR050951">
    <property type="entry name" value="Retrovirus_Pol_polyprotein"/>
</dbReference>
<dbReference type="SUPFAM" id="SSF53098">
    <property type="entry name" value="Ribonuclease H-like"/>
    <property type="match status" value="1"/>
</dbReference>
<evidence type="ECO:0000256" key="6">
    <source>
        <dbReference type="ARBA" id="ARBA00022918"/>
    </source>
</evidence>
<keyword evidence="5" id="KW-0378">Hydrolase</keyword>
<name>A0A3P9M6S3_ORYLA</name>
<dbReference type="Gene3D" id="1.10.340.70">
    <property type="match status" value="1"/>
</dbReference>
<evidence type="ECO:0000256" key="1">
    <source>
        <dbReference type="ARBA" id="ARBA00022679"/>
    </source>
</evidence>
<keyword evidence="4" id="KW-0255">Endonuclease</keyword>
<keyword evidence="1" id="KW-0808">Transferase</keyword>
<keyword evidence="6" id="KW-0695">RNA-directed DNA polymerase</keyword>
<reference key="1">
    <citation type="journal article" date="2007" name="Nature">
        <title>The medaka draft genome and insights into vertebrate genome evolution.</title>
        <authorList>
            <person name="Kasahara M."/>
            <person name="Naruse K."/>
            <person name="Sasaki S."/>
            <person name="Nakatani Y."/>
            <person name="Qu W."/>
            <person name="Ahsan B."/>
            <person name="Yamada T."/>
            <person name="Nagayasu Y."/>
            <person name="Doi K."/>
            <person name="Kasai Y."/>
            <person name="Jindo T."/>
            <person name="Kobayashi D."/>
            <person name="Shimada A."/>
            <person name="Toyoda A."/>
            <person name="Kuroki Y."/>
            <person name="Fujiyama A."/>
            <person name="Sasaki T."/>
            <person name="Shimizu A."/>
            <person name="Asakawa S."/>
            <person name="Shimizu N."/>
            <person name="Hashimoto S."/>
            <person name="Yang J."/>
            <person name="Lee Y."/>
            <person name="Matsushima K."/>
            <person name="Sugano S."/>
            <person name="Sakaizumi M."/>
            <person name="Narita T."/>
            <person name="Ohishi K."/>
            <person name="Haga S."/>
            <person name="Ohta F."/>
            <person name="Nomoto H."/>
            <person name="Nogata K."/>
            <person name="Morishita T."/>
            <person name="Endo T."/>
            <person name="Shin-I T."/>
            <person name="Takeda H."/>
            <person name="Morishita S."/>
            <person name="Kohara Y."/>
        </authorList>
    </citation>
    <scope>NUCLEOTIDE SEQUENCE [LARGE SCALE GENOMIC DNA]</scope>
    <source>
        <strain>Hd-rR</strain>
    </source>
</reference>
<evidence type="ECO:0000313" key="10">
    <source>
        <dbReference type="Ensembl" id="ENSORLP00020028645.1"/>
    </source>
</evidence>
<dbReference type="PANTHER" id="PTHR37984">
    <property type="entry name" value="PROTEIN CBG26694"/>
    <property type="match status" value="1"/>
</dbReference>
<dbReference type="Proteomes" id="UP000265180">
    <property type="component" value="Chromosome 21"/>
</dbReference>
<evidence type="ECO:0000256" key="5">
    <source>
        <dbReference type="ARBA" id="ARBA00022801"/>
    </source>
</evidence>
<proteinExistence type="predicted"/>
<dbReference type="Ensembl" id="ENSORLT00020018144.1">
    <property type="protein sequence ID" value="ENSORLP00020028645.1"/>
    <property type="gene ID" value="ENSORLG00020012216.1"/>
</dbReference>
<dbReference type="Pfam" id="PF00665">
    <property type="entry name" value="rve"/>
    <property type="match status" value="1"/>
</dbReference>
<evidence type="ECO:0000256" key="3">
    <source>
        <dbReference type="ARBA" id="ARBA00022722"/>
    </source>
</evidence>
<evidence type="ECO:0000256" key="4">
    <source>
        <dbReference type="ARBA" id="ARBA00022759"/>
    </source>
</evidence>
<dbReference type="InterPro" id="IPR041588">
    <property type="entry name" value="Integrase_H2C2"/>
</dbReference>
<evidence type="ECO:0000256" key="8">
    <source>
        <dbReference type="SAM" id="MobiDB-lite"/>
    </source>
</evidence>
<dbReference type="GO" id="GO:0004190">
    <property type="term" value="F:aspartic-type endopeptidase activity"/>
    <property type="evidence" value="ECO:0007669"/>
    <property type="project" value="InterPro"/>
</dbReference>
<dbReference type="PROSITE" id="PS50994">
    <property type="entry name" value="INTEGRASE"/>
    <property type="match status" value="1"/>
</dbReference>
<reference evidence="10 11" key="2">
    <citation type="submission" date="2017-04" db="EMBL/GenBank/DDBJ databases">
        <title>CpG methylation of centromeres and impact of large insertions on vertebrate speciation.</title>
        <authorList>
            <person name="Ichikawa K."/>
            <person name="Yoshimura J."/>
            <person name="Morishita S."/>
        </authorList>
    </citation>
    <scope>NUCLEOTIDE SEQUENCE</scope>
    <source>
        <strain evidence="10 11">HNI</strain>
    </source>
</reference>
<keyword evidence="3" id="KW-0540">Nuclease</keyword>
<dbReference type="PROSITE" id="PS00141">
    <property type="entry name" value="ASP_PROTEASE"/>
    <property type="match status" value="1"/>
</dbReference>
<dbReference type="FunFam" id="1.10.340.70:FF:000001">
    <property type="entry name" value="Retrovirus-related Pol polyprotein from transposon gypsy-like Protein"/>
    <property type="match status" value="1"/>
</dbReference>
<dbReference type="Gene3D" id="2.40.70.10">
    <property type="entry name" value="Acid Proteases"/>
    <property type="match status" value="1"/>
</dbReference>
<dbReference type="GO" id="GO:0004519">
    <property type="term" value="F:endonuclease activity"/>
    <property type="evidence" value="ECO:0007669"/>
    <property type="project" value="UniProtKB-KW"/>
</dbReference>
<dbReference type="FunFam" id="3.30.420.10:FF:000032">
    <property type="entry name" value="Retrovirus-related Pol polyprotein from transposon 297-like Protein"/>
    <property type="match status" value="1"/>
</dbReference>
<keyword evidence="2" id="KW-0548">Nucleotidyltransferase</keyword>
<dbReference type="Pfam" id="PF17921">
    <property type="entry name" value="Integrase_H2C2"/>
    <property type="match status" value="1"/>
</dbReference>
<reference evidence="10" key="3">
    <citation type="submission" date="2025-08" db="UniProtKB">
        <authorList>
            <consortium name="Ensembl"/>
        </authorList>
    </citation>
    <scope>IDENTIFICATION</scope>
    <source>
        <strain evidence="10">HNI</strain>
    </source>
</reference>
<reference evidence="10" key="4">
    <citation type="submission" date="2025-09" db="UniProtKB">
        <authorList>
            <consortium name="Ensembl"/>
        </authorList>
    </citation>
    <scope>IDENTIFICATION</scope>
    <source>
        <strain evidence="10">HNI</strain>
    </source>
</reference>
<evidence type="ECO:0000259" key="9">
    <source>
        <dbReference type="PROSITE" id="PS50994"/>
    </source>
</evidence>
<evidence type="ECO:0000256" key="7">
    <source>
        <dbReference type="ARBA" id="ARBA00039658"/>
    </source>
</evidence>
<dbReference type="InterPro" id="IPR021109">
    <property type="entry name" value="Peptidase_aspartic_dom_sf"/>
</dbReference>
<dbReference type="PANTHER" id="PTHR37984:SF15">
    <property type="entry name" value="INTEGRASE CATALYTIC DOMAIN-CONTAINING PROTEIN"/>
    <property type="match status" value="1"/>
</dbReference>
<feature type="region of interest" description="Disordered" evidence="8">
    <location>
        <begin position="162"/>
        <end position="197"/>
    </location>
</feature>
<feature type="domain" description="Integrase catalytic" evidence="9">
    <location>
        <begin position="325"/>
        <end position="483"/>
    </location>
</feature>
<dbReference type="InterPro" id="IPR001584">
    <property type="entry name" value="Integrase_cat-core"/>
</dbReference>
<evidence type="ECO:0000256" key="2">
    <source>
        <dbReference type="ARBA" id="ARBA00022695"/>
    </source>
</evidence>
<dbReference type="GO" id="GO:0003964">
    <property type="term" value="F:RNA-directed DNA polymerase activity"/>
    <property type="evidence" value="ECO:0007669"/>
    <property type="project" value="UniProtKB-KW"/>
</dbReference>
<dbReference type="InterPro" id="IPR036397">
    <property type="entry name" value="RNaseH_sf"/>
</dbReference>